<sequence length="268" mass="30035">MDIISSLIYLILIVVFLGAVAVISFVSYDYFNYKNDNTLKLNNAINSTDNNKKDIIQITTNTSNLDLSLQSLNKDIINKNLLIDTIDATVKSNTSNFSTFDSSLKNFFTFSNDNSNINTGLFEYYMFDGNTQKSLDLISKTTAVAGMTINTTEDEATSFEICDADNKLNCIKMKNSGNNFVISPSNENTSNIIFQNGTQNNVLKVDLNNSTTYFNGNDINDSTMYVNNEAIYMNKPIYTSNIYLYDINDITNTCNLNYANYSNLLAIT</sequence>
<evidence type="ECO:0000256" key="1">
    <source>
        <dbReference type="SAM" id="Phobius"/>
    </source>
</evidence>
<dbReference type="EMBL" id="MN740298">
    <property type="protein sequence ID" value="QHT98947.1"/>
    <property type="molecule type" value="Genomic_DNA"/>
</dbReference>
<reference evidence="2" key="1">
    <citation type="journal article" date="2020" name="Nature">
        <title>Giant virus diversity and host interactions through global metagenomics.</title>
        <authorList>
            <person name="Schulz F."/>
            <person name="Roux S."/>
            <person name="Paez-Espino D."/>
            <person name="Jungbluth S."/>
            <person name="Walsh D.A."/>
            <person name="Denef V.J."/>
            <person name="McMahon K.D."/>
            <person name="Konstantinidis K.T."/>
            <person name="Eloe-Fadrosh E.A."/>
            <person name="Kyrpides N.C."/>
            <person name="Woyke T."/>
        </authorList>
    </citation>
    <scope>NUCLEOTIDE SEQUENCE</scope>
    <source>
        <strain evidence="2">GVMAG-M-3300025695-21</strain>
    </source>
</reference>
<organism evidence="2">
    <name type="scientific">viral metagenome</name>
    <dbReference type="NCBI Taxonomy" id="1070528"/>
    <lineage>
        <taxon>unclassified sequences</taxon>
        <taxon>metagenomes</taxon>
        <taxon>organismal metagenomes</taxon>
    </lineage>
</organism>
<proteinExistence type="predicted"/>
<keyword evidence="1" id="KW-0812">Transmembrane</keyword>
<accession>A0A6C0J4R9</accession>
<name>A0A6C0J4R9_9ZZZZ</name>
<dbReference type="AlphaFoldDB" id="A0A6C0J4R9"/>
<evidence type="ECO:0000313" key="2">
    <source>
        <dbReference type="EMBL" id="QHT98947.1"/>
    </source>
</evidence>
<protein>
    <submittedName>
        <fullName evidence="2">Uncharacterized protein</fullName>
    </submittedName>
</protein>
<keyword evidence="1" id="KW-1133">Transmembrane helix</keyword>
<keyword evidence="1" id="KW-0472">Membrane</keyword>
<feature type="transmembrane region" description="Helical" evidence="1">
    <location>
        <begin position="7"/>
        <end position="28"/>
    </location>
</feature>